<protein>
    <recommendedName>
        <fullName evidence="1">Alpha-L-fucosidase C-terminal domain-containing protein</fullName>
    </recommendedName>
</protein>
<dbReference type="Proteomes" id="UP001059209">
    <property type="component" value="Chromosome"/>
</dbReference>
<gene>
    <name evidence="2" type="ORF">NYZ99_17255</name>
</gene>
<proteinExistence type="predicted"/>
<evidence type="ECO:0000313" key="3">
    <source>
        <dbReference type="Proteomes" id="UP001059209"/>
    </source>
</evidence>
<dbReference type="InterPro" id="IPR013780">
    <property type="entry name" value="Glyco_hydro_b"/>
</dbReference>
<evidence type="ECO:0000313" key="2">
    <source>
        <dbReference type="EMBL" id="UWX54601.1"/>
    </source>
</evidence>
<dbReference type="EMBL" id="CP104205">
    <property type="protein sequence ID" value="UWX54601.1"/>
    <property type="molecule type" value="Genomic_DNA"/>
</dbReference>
<dbReference type="RefSeq" id="WP_260572459.1">
    <property type="nucleotide sequence ID" value="NZ_CP104205.1"/>
</dbReference>
<feature type="domain" description="Alpha-L-fucosidase C-terminal" evidence="1">
    <location>
        <begin position="46"/>
        <end position="102"/>
    </location>
</feature>
<dbReference type="Gene3D" id="2.60.40.1180">
    <property type="entry name" value="Golgi alpha-mannosidase II"/>
    <property type="match status" value="1"/>
</dbReference>
<sequence>MDINSEAIYNSHTLAPFKEDNICMTQQDNGITYFLYLAKEGETEMPESITLKSHQPAEGSVVTLLGYKDSLKWTPKEGGFVAEIPKSIRKNPPSDYVWTIKVSALK</sequence>
<keyword evidence="3" id="KW-1185">Reference proteome</keyword>
<reference evidence="2" key="1">
    <citation type="submission" date="2022-09" db="EMBL/GenBank/DDBJ databases">
        <title>Maribacter litopenaei sp. nov., isolated from the intestinal tract of the Pacific White Shrimp, Litopenaeus vannamei.</title>
        <authorList>
            <person name="Kim S.Y."/>
            <person name="Hwang C.Y."/>
        </authorList>
    </citation>
    <scope>NUCLEOTIDE SEQUENCE</scope>
    <source>
        <strain evidence="2">HL-LV01</strain>
    </source>
</reference>
<dbReference type="InterPro" id="IPR031919">
    <property type="entry name" value="Fucosidase_C"/>
</dbReference>
<evidence type="ECO:0000259" key="1">
    <source>
        <dbReference type="Pfam" id="PF16757"/>
    </source>
</evidence>
<name>A0ABY5Y9F9_9FLAO</name>
<dbReference type="Pfam" id="PF16757">
    <property type="entry name" value="Fucosidase_C"/>
    <property type="match status" value="1"/>
</dbReference>
<accession>A0ABY5Y9F9</accession>
<organism evidence="2 3">
    <name type="scientific">Maribacter litopenaei</name>
    <dbReference type="NCBI Taxonomy" id="2976127"/>
    <lineage>
        <taxon>Bacteria</taxon>
        <taxon>Pseudomonadati</taxon>
        <taxon>Bacteroidota</taxon>
        <taxon>Flavobacteriia</taxon>
        <taxon>Flavobacteriales</taxon>
        <taxon>Flavobacteriaceae</taxon>
        <taxon>Maribacter</taxon>
    </lineage>
</organism>